<evidence type="ECO:0000259" key="6">
    <source>
        <dbReference type="PROSITE" id="PS51935"/>
    </source>
</evidence>
<proteinExistence type="inferred from homology"/>
<protein>
    <submittedName>
        <fullName evidence="7">Tail protein</fullName>
    </submittedName>
</protein>
<dbReference type="InterPro" id="IPR000064">
    <property type="entry name" value="NLP_P60_dom"/>
</dbReference>
<dbReference type="PANTHER" id="PTHR47053:SF1">
    <property type="entry name" value="MUREIN DD-ENDOPEPTIDASE MEPH-RELATED"/>
    <property type="match status" value="1"/>
</dbReference>
<reference evidence="7" key="1">
    <citation type="journal article" date="2021" name="Proc. Natl. Acad. Sci. U.S.A.">
        <title>A Catalog of Tens of Thousands of Viruses from Human Metagenomes Reveals Hidden Associations with Chronic Diseases.</title>
        <authorList>
            <person name="Tisza M.J."/>
            <person name="Buck C.B."/>
        </authorList>
    </citation>
    <scope>NUCLEOTIDE SEQUENCE</scope>
    <source>
        <strain evidence="7">Ctg5k4</strain>
    </source>
</reference>
<dbReference type="NCBIfam" id="TIGR01665">
    <property type="entry name" value="put_anti_recept"/>
    <property type="match status" value="1"/>
</dbReference>
<accession>A0A8S5M8Z5</accession>
<evidence type="ECO:0000256" key="5">
    <source>
        <dbReference type="SAM" id="MobiDB-lite"/>
    </source>
</evidence>
<evidence type="ECO:0000256" key="3">
    <source>
        <dbReference type="ARBA" id="ARBA00022801"/>
    </source>
</evidence>
<dbReference type="GO" id="GO:0008234">
    <property type="term" value="F:cysteine-type peptidase activity"/>
    <property type="evidence" value="ECO:0007669"/>
    <property type="project" value="UniProtKB-KW"/>
</dbReference>
<keyword evidence="4" id="KW-0788">Thiol protease</keyword>
<name>A0A8S5M8Z5_9CAUD</name>
<evidence type="ECO:0000256" key="2">
    <source>
        <dbReference type="ARBA" id="ARBA00022670"/>
    </source>
</evidence>
<dbReference type="PANTHER" id="PTHR47053">
    <property type="entry name" value="MUREIN DD-ENDOPEPTIDASE MEPH-RELATED"/>
    <property type="match status" value="1"/>
</dbReference>
<evidence type="ECO:0000256" key="1">
    <source>
        <dbReference type="ARBA" id="ARBA00007074"/>
    </source>
</evidence>
<keyword evidence="2" id="KW-0645">Protease</keyword>
<evidence type="ECO:0000313" key="7">
    <source>
        <dbReference type="EMBL" id="DAD78427.1"/>
    </source>
</evidence>
<dbReference type="InterPro" id="IPR007119">
    <property type="entry name" value="Phage_tail_spike_N"/>
</dbReference>
<dbReference type="GO" id="GO:0006508">
    <property type="term" value="P:proteolysis"/>
    <property type="evidence" value="ECO:0007669"/>
    <property type="project" value="UniProtKB-KW"/>
</dbReference>
<dbReference type="Pfam" id="PF00877">
    <property type="entry name" value="NLPC_P60"/>
    <property type="match status" value="1"/>
</dbReference>
<dbReference type="PROSITE" id="PS51935">
    <property type="entry name" value="NLPC_P60"/>
    <property type="match status" value="1"/>
</dbReference>
<dbReference type="Gene3D" id="3.90.1720.10">
    <property type="entry name" value="endopeptidase domain like (from Nostoc punctiforme)"/>
    <property type="match status" value="1"/>
</dbReference>
<dbReference type="Pfam" id="PF06605">
    <property type="entry name" value="Prophage_tail"/>
    <property type="match status" value="1"/>
</dbReference>
<dbReference type="EMBL" id="BK014843">
    <property type="protein sequence ID" value="DAD78427.1"/>
    <property type="molecule type" value="Genomic_DNA"/>
</dbReference>
<dbReference type="SUPFAM" id="SSF54001">
    <property type="entry name" value="Cysteine proteinases"/>
    <property type="match status" value="1"/>
</dbReference>
<dbReference type="GO" id="GO:0001897">
    <property type="term" value="P:symbiont-mediated cytolysis of host cell"/>
    <property type="evidence" value="ECO:0007669"/>
    <property type="project" value="UniProtKB-ARBA"/>
</dbReference>
<comment type="similarity">
    <text evidence="1">Belongs to the peptidase C40 family.</text>
</comment>
<dbReference type="InterPro" id="IPR010572">
    <property type="entry name" value="Tail_dom"/>
</dbReference>
<sequence length="375" mass="42488">MKTIEILNNKFERLCLMDNSVDDGLHYYADRLSTSLANGVYILEFKSPKNTPKHQFLKEGNYITFLNNQNVRVFMNMRNVEDSGGNEKTVYCEDAAIILVNSFAEIQEKPKAPQNIDYYLNFVLKDTGFSIGQNECNIKESFEFTTQQTILERVREILSKFSCQFYFSAELTGTGPRFFINIVKNRLEGEPGFYVTSDNFVNRIDRKVNIDHIVTRCIVRGAEKKGSTNNQQAPQEEKKPDNSSLIEKVMKIATDQLGKPYVWGANGPNSFDCSGFVSYCFRQANVPGYPKTGRPTTNSMWDRGGAHTSYFDRITASEIRRGDIVMMDTGYTYPGDANHVGIYMGDGKIIHAGDPVQIGNLSRYNKVGYLRVKGL</sequence>
<evidence type="ECO:0000256" key="4">
    <source>
        <dbReference type="ARBA" id="ARBA00022807"/>
    </source>
</evidence>
<feature type="region of interest" description="Disordered" evidence="5">
    <location>
        <begin position="224"/>
        <end position="244"/>
    </location>
</feature>
<keyword evidence="3" id="KW-0378">Hydrolase</keyword>
<dbReference type="InterPro" id="IPR038765">
    <property type="entry name" value="Papain-like_cys_pep_sf"/>
</dbReference>
<dbReference type="InterPro" id="IPR051202">
    <property type="entry name" value="Peptidase_C40"/>
</dbReference>
<feature type="domain" description="NlpC/P60" evidence="6">
    <location>
        <begin position="243"/>
        <end position="375"/>
    </location>
</feature>
<organism evidence="7">
    <name type="scientific">Siphoviridae sp. ctg5k4</name>
    <dbReference type="NCBI Taxonomy" id="2826418"/>
    <lineage>
        <taxon>Viruses</taxon>
        <taxon>Duplodnaviria</taxon>
        <taxon>Heunggongvirae</taxon>
        <taxon>Uroviricota</taxon>
        <taxon>Caudoviricetes</taxon>
    </lineage>
</organism>